<sequence>MSNTNQEAITKMAHELVALAKRCGLVVTVETVPNQPLAMGNYDMVVDVRPARNTVHHLPAGDTEGGCSMTPLYIEVSAGVRYWEDATINGQEDTTGSLTPFRKGENWCPIIRLSDGAVMDWPSGMVADVHFKVCDAGEYWLLDDYFHRIAKWAGYYVPNDFLCHGDQGYGDYIILKVDADGLIKGWRSPEIEWACGCEDEAESGWKKLEGGAA</sequence>
<name>A0A6J5KRM9_9CAUD</name>
<proteinExistence type="predicted"/>
<dbReference type="EMBL" id="LR796162">
    <property type="protein sequence ID" value="CAB4122720.1"/>
    <property type="molecule type" value="Genomic_DNA"/>
</dbReference>
<gene>
    <name evidence="1" type="ORF">UFOVP33_42</name>
</gene>
<reference evidence="1" key="1">
    <citation type="submission" date="2020-04" db="EMBL/GenBank/DDBJ databases">
        <authorList>
            <person name="Chiriac C."/>
            <person name="Salcher M."/>
            <person name="Ghai R."/>
            <person name="Kavagutti S V."/>
        </authorList>
    </citation>
    <scope>NUCLEOTIDE SEQUENCE</scope>
</reference>
<organism evidence="1">
    <name type="scientific">uncultured Caudovirales phage</name>
    <dbReference type="NCBI Taxonomy" id="2100421"/>
    <lineage>
        <taxon>Viruses</taxon>
        <taxon>Duplodnaviria</taxon>
        <taxon>Heunggongvirae</taxon>
        <taxon>Uroviricota</taxon>
        <taxon>Caudoviricetes</taxon>
        <taxon>Peduoviridae</taxon>
        <taxon>Maltschvirus</taxon>
        <taxon>Maltschvirus maltsch</taxon>
    </lineage>
</organism>
<evidence type="ECO:0000313" key="1">
    <source>
        <dbReference type="EMBL" id="CAB4122720.1"/>
    </source>
</evidence>
<protein>
    <submittedName>
        <fullName evidence="1">Uncharacterized protein</fullName>
    </submittedName>
</protein>
<accession>A0A6J5KRM9</accession>